<dbReference type="EMBL" id="BAAAZG010000059">
    <property type="protein sequence ID" value="GAA4099098.1"/>
    <property type="molecule type" value="Genomic_DNA"/>
</dbReference>
<sequence length="48" mass="5410">MTLLEDRDHALQRKISHKYLGEDPPPDPEGTVRVVVRLTPHATNTFSA</sequence>
<evidence type="ECO:0008006" key="3">
    <source>
        <dbReference type="Google" id="ProtNLM"/>
    </source>
</evidence>
<evidence type="ECO:0000313" key="2">
    <source>
        <dbReference type="Proteomes" id="UP001500683"/>
    </source>
</evidence>
<dbReference type="RefSeq" id="WP_344957443.1">
    <property type="nucleotide sequence ID" value="NZ_BAAAZG010000059.1"/>
</dbReference>
<accession>A0ABP7WX31</accession>
<reference evidence="2" key="1">
    <citation type="journal article" date="2019" name="Int. J. Syst. Evol. Microbiol.">
        <title>The Global Catalogue of Microorganisms (GCM) 10K type strain sequencing project: providing services to taxonomists for standard genome sequencing and annotation.</title>
        <authorList>
            <consortium name="The Broad Institute Genomics Platform"/>
            <consortium name="The Broad Institute Genome Sequencing Center for Infectious Disease"/>
            <person name="Wu L."/>
            <person name="Ma J."/>
        </authorList>
    </citation>
    <scope>NUCLEOTIDE SEQUENCE [LARGE SCALE GENOMIC DNA]</scope>
    <source>
        <strain evidence="2">JCM 16702</strain>
    </source>
</reference>
<organism evidence="1 2">
    <name type="scientific">Actinomadura miaoliensis</name>
    <dbReference type="NCBI Taxonomy" id="430685"/>
    <lineage>
        <taxon>Bacteria</taxon>
        <taxon>Bacillati</taxon>
        <taxon>Actinomycetota</taxon>
        <taxon>Actinomycetes</taxon>
        <taxon>Streptosporangiales</taxon>
        <taxon>Thermomonosporaceae</taxon>
        <taxon>Actinomadura</taxon>
    </lineage>
</organism>
<dbReference type="Proteomes" id="UP001500683">
    <property type="component" value="Unassembled WGS sequence"/>
</dbReference>
<keyword evidence="2" id="KW-1185">Reference proteome</keyword>
<proteinExistence type="predicted"/>
<protein>
    <recommendedName>
        <fullName evidence="3">Oxidoreductase</fullName>
    </recommendedName>
</protein>
<evidence type="ECO:0000313" key="1">
    <source>
        <dbReference type="EMBL" id="GAA4099098.1"/>
    </source>
</evidence>
<name>A0ABP7WX31_9ACTN</name>
<comment type="caution">
    <text evidence="1">The sequence shown here is derived from an EMBL/GenBank/DDBJ whole genome shotgun (WGS) entry which is preliminary data.</text>
</comment>
<gene>
    <name evidence="1" type="ORF">GCM10022214_74820</name>
</gene>